<evidence type="ECO:0000313" key="2">
    <source>
        <dbReference type="Proteomes" id="UP000756132"/>
    </source>
</evidence>
<sequence>MSIVDAVVEFVDRWTHRRGIFLCENVQSRSFDLAEQILDSGALSSAIRGLRAVVTRLHIRHHPDHRTSDSIAAKDPESFLRRMVELRETGLCYALADDELRALYTQVVASPGKPRLQGRIVYNEKNFTVPGYFVTPLRSMSPLRICKDALPSVCSLEELRDTFGVPIWKPGRSGHVFAYRCAKKETLEKMQQSRWRLLSSCGQSFQQ</sequence>
<protein>
    <submittedName>
        <fullName evidence="1">Uncharacterized protein</fullName>
    </submittedName>
</protein>
<gene>
    <name evidence="1" type="ORF">CLAFUR5_12399</name>
</gene>
<accession>A0A9Q8UUJ9</accession>
<reference evidence="1" key="2">
    <citation type="journal article" date="2022" name="Microb. Genom.">
        <title>A chromosome-scale genome assembly of the tomato pathogen Cladosporium fulvum reveals a compartmentalized genome architecture and the presence of a dispensable chromosome.</title>
        <authorList>
            <person name="Zaccaron A.Z."/>
            <person name="Chen L.H."/>
            <person name="Samaras A."/>
            <person name="Stergiopoulos I."/>
        </authorList>
    </citation>
    <scope>NUCLEOTIDE SEQUENCE</scope>
    <source>
        <strain evidence="1">Race5_Kim</strain>
    </source>
</reference>
<dbReference type="RefSeq" id="XP_047767400.1">
    <property type="nucleotide sequence ID" value="XM_047911547.1"/>
</dbReference>
<keyword evidence="2" id="KW-1185">Reference proteome</keyword>
<dbReference type="GeneID" id="71992277"/>
<evidence type="ECO:0000313" key="1">
    <source>
        <dbReference type="EMBL" id="UJO23034.1"/>
    </source>
</evidence>
<reference evidence="1" key="1">
    <citation type="submission" date="2021-12" db="EMBL/GenBank/DDBJ databases">
        <authorList>
            <person name="Zaccaron A."/>
            <person name="Stergiopoulos I."/>
        </authorList>
    </citation>
    <scope>NUCLEOTIDE SEQUENCE</scope>
    <source>
        <strain evidence="1">Race5_Kim</strain>
    </source>
</reference>
<dbReference type="KEGG" id="ffu:CLAFUR5_12399"/>
<organism evidence="1 2">
    <name type="scientific">Passalora fulva</name>
    <name type="common">Tomato leaf mold</name>
    <name type="synonym">Cladosporium fulvum</name>
    <dbReference type="NCBI Taxonomy" id="5499"/>
    <lineage>
        <taxon>Eukaryota</taxon>
        <taxon>Fungi</taxon>
        <taxon>Dikarya</taxon>
        <taxon>Ascomycota</taxon>
        <taxon>Pezizomycotina</taxon>
        <taxon>Dothideomycetes</taxon>
        <taxon>Dothideomycetidae</taxon>
        <taxon>Mycosphaerellales</taxon>
        <taxon>Mycosphaerellaceae</taxon>
        <taxon>Fulvia</taxon>
    </lineage>
</organism>
<proteinExistence type="predicted"/>
<dbReference type="Proteomes" id="UP000756132">
    <property type="component" value="Chromosome 10"/>
</dbReference>
<dbReference type="EMBL" id="CP090172">
    <property type="protein sequence ID" value="UJO23034.1"/>
    <property type="molecule type" value="Genomic_DNA"/>
</dbReference>
<dbReference type="AlphaFoldDB" id="A0A9Q8UUJ9"/>
<name>A0A9Q8UUJ9_PASFU</name>